<evidence type="ECO:0000313" key="3">
    <source>
        <dbReference type="Proteomes" id="UP001054889"/>
    </source>
</evidence>
<keyword evidence="3" id="KW-1185">Reference proteome</keyword>
<dbReference type="PANTHER" id="PTHR35486">
    <property type="entry name" value="EXPRESSED PROTEIN"/>
    <property type="match status" value="1"/>
</dbReference>
<feature type="region of interest" description="Disordered" evidence="1">
    <location>
        <begin position="38"/>
        <end position="148"/>
    </location>
</feature>
<gene>
    <name evidence="2" type="primary">ga07897</name>
    <name evidence="2" type="ORF">PR202_ga07897</name>
</gene>
<feature type="compositionally biased region" description="Low complexity" evidence="1">
    <location>
        <begin position="40"/>
        <end position="50"/>
    </location>
</feature>
<feature type="compositionally biased region" description="Acidic residues" evidence="1">
    <location>
        <begin position="110"/>
        <end position="121"/>
    </location>
</feature>
<dbReference type="Proteomes" id="UP001054889">
    <property type="component" value="Unassembled WGS sequence"/>
</dbReference>
<dbReference type="AlphaFoldDB" id="A0AAV5C0S8"/>
<feature type="compositionally biased region" description="Low complexity" evidence="1">
    <location>
        <begin position="80"/>
        <end position="94"/>
    </location>
</feature>
<name>A0AAV5C0S8_ELECO</name>
<dbReference type="InterPro" id="IPR008004">
    <property type="entry name" value="OCTOPUS-like"/>
</dbReference>
<dbReference type="PANTHER" id="PTHR35486:SF8">
    <property type="entry name" value="EXPRESSED PROTEIN"/>
    <property type="match status" value="1"/>
</dbReference>
<protein>
    <submittedName>
        <fullName evidence="2">Uncharacterized protein</fullName>
    </submittedName>
</protein>
<dbReference type="Pfam" id="PF05340">
    <property type="entry name" value="DUF740"/>
    <property type="match status" value="1"/>
</dbReference>
<organism evidence="2 3">
    <name type="scientific">Eleusine coracana subsp. coracana</name>
    <dbReference type="NCBI Taxonomy" id="191504"/>
    <lineage>
        <taxon>Eukaryota</taxon>
        <taxon>Viridiplantae</taxon>
        <taxon>Streptophyta</taxon>
        <taxon>Embryophyta</taxon>
        <taxon>Tracheophyta</taxon>
        <taxon>Spermatophyta</taxon>
        <taxon>Magnoliopsida</taxon>
        <taxon>Liliopsida</taxon>
        <taxon>Poales</taxon>
        <taxon>Poaceae</taxon>
        <taxon>PACMAD clade</taxon>
        <taxon>Chloridoideae</taxon>
        <taxon>Cynodonteae</taxon>
        <taxon>Eleusininae</taxon>
        <taxon>Eleusine</taxon>
    </lineage>
</organism>
<proteinExistence type="predicted"/>
<accession>A0AAV5C0S8</accession>
<evidence type="ECO:0000313" key="2">
    <source>
        <dbReference type="EMBL" id="GJM91520.1"/>
    </source>
</evidence>
<evidence type="ECO:0000256" key="1">
    <source>
        <dbReference type="SAM" id="MobiDB-lite"/>
    </source>
</evidence>
<reference evidence="2" key="1">
    <citation type="journal article" date="2018" name="DNA Res.">
        <title>Multiple hybrid de novo genome assembly of finger millet, an orphan allotetraploid crop.</title>
        <authorList>
            <person name="Hatakeyama M."/>
            <person name="Aluri S."/>
            <person name="Balachadran M.T."/>
            <person name="Sivarajan S.R."/>
            <person name="Patrignani A."/>
            <person name="Gruter S."/>
            <person name="Poveda L."/>
            <person name="Shimizu-Inatsugi R."/>
            <person name="Baeten J."/>
            <person name="Francoijs K.J."/>
            <person name="Nataraja K.N."/>
            <person name="Reddy Y.A.N."/>
            <person name="Phadnis S."/>
            <person name="Ravikumar R.L."/>
            <person name="Schlapbach R."/>
            <person name="Sreeman S.M."/>
            <person name="Shimizu K.K."/>
        </authorList>
    </citation>
    <scope>NUCLEOTIDE SEQUENCE</scope>
</reference>
<comment type="caution">
    <text evidence="2">The sequence shown here is derived from an EMBL/GenBank/DDBJ whole genome shotgun (WGS) entry which is preliminary data.</text>
</comment>
<dbReference type="EMBL" id="BQKI01000003">
    <property type="protein sequence ID" value="GJM91520.1"/>
    <property type="molecule type" value="Genomic_DNA"/>
</dbReference>
<reference evidence="2" key="2">
    <citation type="submission" date="2021-12" db="EMBL/GenBank/DDBJ databases">
        <title>Resequencing data analysis of finger millet.</title>
        <authorList>
            <person name="Hatakeyama M."/>
            <person name="Aluri S."/>
            <person name="Balachadran M.T."/>
            <person name="Sivarajan S.R."/>
            <person name="Poveda L."/>
            <person name="Shimizu-Inatsugi R."/>
            <person name="Schlapbach R."/>
            <person name="Sreeman S.M."/>
            <person name="Shimizu K.K."/>
        </authorList>
    </citation>
    <scope>NUCLEOTIDE SEQUENCE</scope>
</reference>
<sequence>MRCKLHPYANAVGVCAPCLRDRLLALAAERAAHADDCAAADDASSPRSSLHPPARGHRQQGFPRSVSPYVAHRRRSDACASYASSGAAHQHSSSLLFFRTPQVGPTARADDDDDEHAEEEEEHRKVAEEEDDAVLPSRDLRLRPRAAS</sequence>